<evidence type="ECO:0000259" key="6">
    <source>
        <dbReference type="Pfam" id="PF16320"/>
    </source>
</evidence>
<reference evidence="7 8" key="1">
    <citation type="submission" date="2024-01" db="EMBL/GenBank/DDBJ databases">
        <authorList>
            <person name="Kunselman E."/>
        </authorList>
    </citation>
    <scope>NUCLEOTIDE SEQUENCE [LARGE SCALE GENOMIC DNA]</scope>
    <source>
        <strain evidence="7">2 abalone samples</strain>
    </source>
</reference>
<dbReference type="PANTHER" id="PTHR45987">
    <property type="entry name" value="39S RIBOSOMAL PROTEIN L12"/>
    <property type="match status" value="1"/>
</dbReference>
<dbReference type="RefSeq" id="WP_338364143.1">
    <property type="nucleotide sequence ID" value="NZ_CAWVOK010000024.1"/>
</dbReference>
<proteinExistence type="inferred from homology"/>
<evidence type="ECO:0000256" key="3">
    <source>
        <dbReference type="ARBA" id="ARBA00023274"/>
    </source>
</evidence>
<dbReference type="SUPFAM" id="SSF48300">
    <property type="entry name" value="Ribosomal protein L7/12, oligomerisation (N-terminal) domain"/>
    <property type="match status" value="1"/>
</dbReference>
<comment type="similarity">
    <text evidence="1 4">Belongs to the bacterial ribosomal protein bL12 family.</text>
</comment>
<dbReference type="SUPFAM" id="SSF54736">
    <property type="entry name" value="ClpS-like"/>
    <property type="match status" value="1"/>
</dbReference>
<sequence length="136" mass="14454">MSQQHSSQDTDAKVASILDDICALTVSQIHQLSEGFREKFNLPAMGAMSFGGSAPAQQESSAKVEEKTEFDVILKTIGSNKVSVIKAVKDLLSCGLMDAKKLVETADAILKKGVSKKEADDIKTAIEAAGAKVEIK</sequence>
<feature type="domain" description="Large ribosomal subunit protein bL12 oligomerization" evidence="6">
    <location>
        <begin position="14"/>
        <end position="56"/>
    </location>
</feature>
<dbReference type="CDD" id="cd00387">
    <property type="entry name" value="Ribosomal_L7_L12"/>
    <property type="match status" value="1"/>
</dbReference>
<evidence type="ECO:0000313" key="8">
    <source>
        <dbReference type="Proteomes" id="UP001314181"/>
    </source>
</evidence>
<dbReference type="InterPro" id="IPR013823">
    <property type="entry name" value="Ribosomal_bL12_C"/>
</dbReference>
<keyword evidence="8" id="KW-1185">Reference proteome</keyword>
<dbReference type="HAMAP" id="MF_00368">
    <property type="entry name" value="Ribosomal_bL12"/>
    <property type="match status" value="1"/>
</dbReference>
<evidence type="ECO:0000256" key="1">
    <source>
        <dbReference type="ARBA" id="ARBA00007197"/>
    </source>
</evidence>
<evidence type="ECO:0000256" key="2">
    <source>
        <dbReference type="ARBA" id="ARBA00022980"/>
    </source>
</evidence>
<dbReference type="InterPro" id="IPR014719">
    <property type="entry name" value="Ribosomal_bL12_C/ClpS-like"/>
</dbReference>
<keyword evidence="3 4" id="KW-0687">Ribonucleoprotein</keyword>
<accession>A0ABP0EU95</accession>
<dbReference type="Gene3D" id="3.30.1390.10">
    <property type="match status" value="1"/>
</dbReference>
<keyword evidence="2 4" id="KW-0689">Ribosomal protein</keyword>
<dbReference type="Proteomes" id="UP001314181">
    <property type="component" value="Unassembled WGS sequence"/>
</dbReference>
<name>A0ABP0EU95_9RICK</name>
<evidence type="ECO:0000313" key="7">
    <source>
        <dbReference type="EMBL" id="CAK8163164.1"/>
    </source>
</evidence>
<comment type="subunit">
    <text evidence="4">Homodimer. Part of the ribosomal stalk of the 50S ribosomal subunit. Forms a multimeric L10(L12)X complex, where L10 forms an elongated spine to which 2 to 4 L12 dimers bind in a sequential fashion. Binds GTP-bound translation factors.</text>
</comment>
<organism evidence="7 8">
    <name type="scientific">Candidatus Xenohaliotis californiensis</name>
    <dbReference type="NCBI Taxonomy" id="84677"/>
    <lineage>
        <taxon>Bacteria</taxon>
        <taxon>Pseudomonadati</taxon>
        <taxon>Pseudomonadota</taxon>
        <taxon>Alphaproteobacteria</taxon>
        <taxon>Rickettsiales</taxon>
        <taxon>Anaplasmataceae</taxon>
        <taxon>Candidatus Xenohaliotis</taxon>
    </lineage>
</organism>
<feature type="domain" description="Large ribosomal subunit protein bL12 C-terminal" evidence="5">
    <location>
        <begin position="70"/>
        <end position="136"/>
    </location>
</feature>
<comment type="caution">
    <text evidence="7">The sequence shown here is derived from an EMBL/GenBank/DDBJ whole genome shotgun (WGS) entry which is preliminary data.</text>
</comment>
<dbReference type="InterPro" id="IPR008932">
    <property type="entry name" value="Ribosomal_bL12_oligo"/>
</dbReference>
<dbReference type="EMBL" id="CAWVOK010000024">
    <property type="protein sequence ID" value="CAK8163164.1"/>
    <property type="molecule type" value="Genomic_DNA"/>
</dbReference>
<dbReference type="InterPro" id="IPR000206">
    <property type="entry name" value="Ribosomal_bL12"/>
</dbReference>
<dbReference type="PANTHER" id="PTHR45987:SF4">
    <property type="entry name" value="LARGE RIBOSOMAL SUBUNIT PROTEIN BL12M"/>
    <property type="match status" value="1"/>
</dbReference>
<dbReference type="InterPro" id="IPR036235">
    <property type="entry name" value="Ribosomal_bL12_oligo_N_sf"/>
</dbReference>
<dbReference type="Pfam" id="PF16320">
    <property type="entry name" value="Ribosomal_L12_N"/>
    <property type="match status" value="1"/>
</dbReference>
<gene>
    <name evidence="4 7" type="primary">rplL</name>
    <name evidence="7" type="ORF">CAXC1_310006</name>
</gene>
<dbReference type="NCBIfam" id="TIGR00855">
    <property type="entry name" value="L12"/>
    <property type="match status" value="1"/>
</dbReference>
<evidence type="ECO:0000256" key="4">
    <source>
        <dbReference type="HAMAP-Rule" id="MF_00368"/>
    </source>
</evidence>
<evidence type="ECO:0000259" key="5">
    <source>
        <dbReference type="Pfam" id="PF00542"/>
    </source>
</evidence>
<dbReference type="Gene3D" id="1.20.5.710">
    <property type="entry name" value="Single helix bin"/>
    <property type="match status" value="1"/>
</dbReference>
<comment type="function">
    <text evidence="4">Forms part of the ribosomal stalk which helps the ribosome interact with GTP-bound translation factors. Is thus essential for accurate translation.</text>
</comment>
<protein>
    <recommendedName>
        <fullName evidence="4">Large ribosomal subunit protein bL12</fullName>
    </recommendedName>
</protein>
<dbReference type="Pfam" id="PF00542">
    <property type="entry name" value="Ribosomal_L12"/>
    <property type="match status" value="1"/>
</dbReference>